<keyword evidence="2" id="KW-1185">Reference proteome</keyword>
<gene>
    <name evidence="1" type="ORF">L9F63_002743</name>
</gene>
<reference evidence="1" key="2">
    <citation type="submission" date="2023-05" db="EMBL/GenBank/DDBJ databases">
        <authorList>
            <person name="Fouks B."/>
        </authorList>
    </citation>
    <scope>NUCLEOTIDE SEQUENCE</scope>
    <source>
        <strain evidence="1">Stay&amp;Tobe</strain>
        <tissue evidence="1">Testes</tissue>
    </source>
</reference>
<organism evidence="1 2">
    <name type="scientific">Diploptera punctata</name>
    <name type="common">Pacific beetle cockroach</name>
    <dbReference type="NCBI Taxonomy" id="6984"/>
    <lineage>
        <taxon>Eukaryota</taxon>
        <taxon>Metazoa</taxon>
        <taxon>Ecdysozoa</taxon>
        <taxon>Arthropoda</taxon>
        <taxon>Hexapoda</taxon>
        <taxon>Insecta</taxon>
        <taxon>Pterygota</taxon>
        <taxon>Neoptera</taxon>
        <taxon>Polyneoptera</taxon>
        <taxon>Dictyoptera</taxon>
        <taxon>Blattodea</taxon>
        <taxon>Blaberoidea</taxon>
        <taxon>Blaberidae</taxon>
        <taxon>Diplopterinae</taxon>
        <taxon>Diploptera</taxon>
    </lineage>
</organism>
<evidence type="ECO:0000313" key="2">
    <source>
        <dbReference type="Proteomes" id="UP001233999"/>
    </source>
</evidence>
<comment type="caution">
    <text evidence="1">The sequence shown here is derived from an EMBL/GenBank/DDBJ whole genome shotgun (WGS) entry which is preliminary data.</text>
</comment>
<evidence type="ECO:0000313" key="1">
    <source>
        <dbReference type="EMBL" id="KAJ9585478.1"/>
    </source>
</evidence>
<feature type="non-terminal residue" evidence="1">
    <location>
        <position position="1"/>
    </location>
</feature>
<accession>A0AAD8ECP9</accession>
<dbReference type="Proteomes" id="UP001233999">
    <property type="component" value="Unassembled WGS sequence"/>
</dbReference>
<dbReference type="EMBL" id="JASPKZ010007268">
    <property type="protein sequence ID" value="KAJ9585478.1"/>
    <property type="molecule type" value="Genomic_DNA"/>
</dbReference>
<feature type="non-terminal residue" evidence="1">
    <location>
        <position position="122"/>
    </location>
</feature>
<protein>
    <submittedName>
        <fullName evidence="1">Uncharacterized protein</fullName>
    </submittedName>
</protein>
<name>A0AAD8ECP9_DIPPU</name>
<sequence length="122" mass="13683">EYAGSQKWVQDGCSEGKSCLNLLPETCDPAPKSERWIVLSSEHFTPLETTNNIRDFFHLNIVTRTTKNLTHCLLAAMSLQCHSNQCHSNVTPMSLQCHSYDQEASFNVTHCLLAAMSLQCHS</sequence>
<dbReference type="AlphaFoldDB" id="A0AAD8ECP9"/>
<reference evidence="1" key="1">
    <citation type="journal article" date="2023" name="IScience">
        <title>Live-bearing cockroach genome reveals convergent evolutionary mechanisms linked to viviparity in insects and beyond.</title>
        <authorList>
            <person name="Fouks B."/>
            <person name="Harrison M.C."/>
            <person name="Mikhailova A.A."/>
            <person name="Marchal E."/>
            <person name="English S."/>
            <person name="Carruthers M."/>
            <person name="Jennings E.C."/>
            <person name="Chiamaka E.L."/>
            <person name="Frigard R.A."/>
            <person name="Pippel M."/>
            <person name="Attardo G.M."/>
            <person name="Benoit J.B."/>
            <person name="Bornberg-Bauer E."/>
            <person name="Tobe S.S."/>
        </authorList>
    </citation>
    <scope>NUCLEOTIDE SEQUENCE</scope>
    <source>
        <strain evidence="1">Stay&amp;Tobe</strain>
    </source>
</reference>
<proteinExistence type="predicted"/>